<keyword evidence="2" id="KW-1185">Reference proteome</keyword>
<sequence>MRRPLYTSKWRYQPNFDRVRQQPLARAIALLCYIFVPPTDPLSRALENGNDYYQEHNNNEMGYKEMDEFDINEGRIGTYWQTTSSTAKLGENGYYGRFDILAHKTREEAEAARLRTLGELRADFEKLEAKQGSAEWHELKNKIASYSNPVRLVELPPCQDNGRGKTRKFFDFCSANGQLINRSVEGDKSPNVET</sequence>
<comment type="caution">
    <text evidence="1">The sequence shown here is derived from an EMBL/GenBank/DDBJ whole genome shotgun (WGS) entry which is preliminary data.</text>
</comment>
<evidence type="ECO:0000313" key="1">
    <source>
        <dbReference type="EMBL" id="KAL1873044.1"/>
    </source>
</evidence>
<evidence type="ECO:0000313" key="2">
    <source>
        <dbReference type="Proteomes" id="UP001583177"/>
    </source>
</evidence>
<reference evidence="1 2" key="1">
    <citation type="journal article" date="2024" name="IMA Fungus">
        <title>IMA Genome - F19 : A genome assembly and annotation guide to empower mycologists, including annotated draft genome sequences of Ceratocystis pirilliformis, Diaporthe australafricana, Fusarium ophioides, Paecilomyces lecythidis, and Sporothrix stenoceras.</title>
        <authorList>
            <person name="Aylward J."/>
            <person name="Wilson A.M."/>
            <person name="Visagie C.M."/>
            <person name="Spraker J."/>
            <person name="Barnes I."/>
            <person name="Buitendag C."/>
            <person name="Ceriani C."/>
            <person name="Del Mar Angel L."/>
            <person name="du Plessis D."/>
            <person name="Fuchs T."/>
            <person name="Gasser K."/>
            <person name="Kramer D."/>
            <person name="Li W."/>
            <person name="Munsamy K."/>
            <person name="Piso A."/>
            <person name="Price J.L."/>
            <person name="Sonnekus B."/>
            <person name="Thomas C."/>
            <person name="van der Nest A."/>
            <person name="van Dijk A."/>
            <person name="van Heerden A."/>
            <person name="van Vuuren N."/>
            <person name="Yilmaz N."/>
            <person name="Duong T.A."/>
            <person name="van der Merwe N.A."/>
            <person name="Wingfield M.J."/>
            <person name="Wingfield B.D."/>
        </authorList>
    </citation>
    <scope>NUCLEOTIDE SEQUENCE [LARGE SCALE GENOMIC DNA]</scope>
    <source>
        <strain evidence="1 2">CMW 18300</strain>
    </source>
</reference>
<gene>
    <name evidence="1" type="ORF">Daus18300_004186</name>
</gene>
<dbReference type="EMBL" id="JAWRVE010000027">
    <property type="protein sequence ID" value="KAL1873044.1"/>
    <property type="molecule type" value="Genomic_DNA"/>
</dbReference>
<name>A0ABR3XBP1_9PEZI</name>
<protein>
    <submittedName>
        <fullName evidence="1">Uncharacterized protein</fullName>
    </submittedName>
</protein>
<proteinExistence type="predicted"/>
<accession>A0ABR3XBP1</accession>
<dbReference type="Proteomes" id="UP001583177">
    <property type="component" value="Unassembled WGS sequence"/>
</dbReference>
<organism evidence="1 2">
    <name type="scientific">Diaporthe australafricana</name>
    <dbReference type="NCBI Taxonomy" id="127596"/>
    <lineage>
        <taxon>Eukaryota</taxon>
        <taxon>Fungi</taxon>
        <taxon>Dikarya</taxon>
        <taxon>Ascomycota</taxon>
        <taxon>Pezizomycotina</taxon>
        <taxon>Sordariomycetes</taxon>
        <taxon>Sordariomycetidae</taxon>
        <taxon>Diaporthales</taxon>
        <taxon>Diaporthaceae</taxon>
        <taxon>Diaporthe</taxon>
    </lineage>
</organism>